<proteinExistence type="predicted"/>
<evidence type="ECO:0000256" key="1">
    <source>
        <dbReference type="SAM" id="MobiDB-lite"/>
    </source>
</evidence>
<dbReference type="Proteomes" id="UP000039046">
    <property type="component" value="Unassembled WGS sequence"/>
</dbReference>
<feature type="compositionally biased region" description="Low complexity" evidence="1">
    <location>
        <begin position="273"/>
        <end position="287"/>
    </location>
</feature>
<keyword evidence="4" id="KW-1185">Reference proteome</keyword>
<feature type="compositionally biased region" description="Polar residues" evidence="1">
    <location>
        <begin position="338"/>
        <end position="349"/>
    </location>
</feature>
<sequence length="406" mass="42243">MISAAQPRSSSRRLLKYPPPAQPDLLNIWRNFSLVRPPPASPFLLLQLLYIRHEIENMTTTKVVTGAVKRTNLGPLTTAWPVPTECLAAIRQCDDCQFGFLAQACGNSVGYSDNVDCWPPRAASVSTKLPLSNWGFYSPGLECPGGYTAACSATAGDDTANMAEQFTLLSGETATGCCPTGFTCGMGGNGQTCIMKATSTSVVFPTATCKGGSTVSLADVTVTLGGELYERWAPLIQLNHQPSDLPSTSSSSATSSAASTRGSSTQDLPTTRSSTAAATSSDSSSSSGGLGTGAKAGLGVGVAAAVLLIAGLIFFFLRRRKGSKNAVPQEMSGESRYPPNSITKQSPMSHASAMADASTISDASAKAWQPSVILPGPAHHTTSMTASTSKVPLVELPSYQQRSELA</sequence>
<dbReference type="AlphaFoldDB" id="A0A0A1T465"/>
<accession>A0A0A1T465</accession>
<evidence type="ECO:0000313" key="4">
    <source>
        <dbReference type="Proteomes" id="UP000039046"/>
    </source>
</evidence>
<organism evidence="3 4">
    <name type="scientific">[Torrubiella] hemipterigena</name>
    <dbReference type="NCBI Taxonomy" id="1531966"/>
    <lineage>
        <taxon>Eukaryota</taxon>
        <taxon>Fungi</taxon>
        <taxon>Dikarya</taxon>
        <taxon>Ascomycota</taxon>
        <taxon>Pezizomycotina</taxon>
        <taxon>Sordariomycetes</taxon>
        <taxon>Hypocreomycetidae</taxon>
        <taxon>Hypocreales</taxon>
        <taxon>Clavicipitaceae</taxon>
        <taxon>Clavicipitaceae incertae sedis</taxon>
        <taxon>'Torrubiella' clade</taxon>
    </lineage>
</organism>
<feature type="compositionally biased region" description="Low complexity" evidence="1">
    <location>
        <begin position="247"/>
        <end position="265"/>
    </location>
</feature>
<evidence type="ECO:0000313" key="3">
    <source>
        <dbReference type="EMBL" id="CEJ81067.1"/>
    </source>
</evidence>
<evidence type="ECO:0000256" key="2">
    <source>
        <dbReference type="SAM" id="Phobius"/>
    </source>
</evidence>
<dbReference type="EMBL" id="CDHN01000001">
    <property type="protein sequence ID" value="CEJ81067.1"/>
    <property type="molecule type" value="Genomic_DNA"/>
</dbReference>
<name>A0A0A1T465_9HYPO</name>
<feature type="region of interest" description="Disordered" evidence="1">
    <location>
        <begin position="240"/>
        <end position="291"/>
    </location>
</feature>
<reference evidence="3 4" key="1">
    <citation type="journal article" date="2015" name="Genome Announc.">
        <title>Draft Genome Sequence and Gene Annotation of the Entomopathogenic Fungus Verticillium hemipterigenum.</title>
        <authorList>
            <person name="Horn F."/>
            <person name="Habel A."/>
            <person name="Scharf D.H."/>
            <person name="Dworschak J."/>
            <person name="Brakhage A.A."/>
            <person name="Guthke R."/>
            <person name="Hertweck C."/>
            <person name="Linde J."/>
        </authorList>
    </citation>
    <scope>NUCLEOTIDE SEQUENCE [LARGE SCALE GENOMIC DNA]</scope>
</reference>
<keyword evidence="2" id="KW-0812">Transmembrane</keyword>
<dbReference type="OrthoDB" id="5429716at2759"/>
<gene>
    <name evidence="3" type="ORF">VHEMI01217</name>
</gene>
<protein>
    <submittedName>
        <fullName evidence="3">Uncharacterized protein</fullName>
    </submittedName>
</protein>
<dbReference type="PANTHER" id="PTHR16861:SF4">
    <property type="entry name" value="SH3 DOMAIN PROTEIN (AFU_ORTHOLOGUE AFUA_1G13610)"/>
    <property type="match status" value="1"/>
</dbReference>
<keyword evidence="2" id="KW-1133">Transmembrane helix</keyword>
<feature type="region of interest" description="Disordered" evidence="1">
    <location>
        <begin position="325"/>
        <end position="353"/>
    </location>
</feature>
<dbReference type="HOGENOM" id="CLU_683529_0_0_1"/>
<keyword evidence="2" id="KW-0472">Membrane</keyword>
<dbReference type="CDD" id="cd12087">
    <property type="entry name" value="TM_EGFR-like"/>
    <property type="match status" value="1"/>
</dbReference>
<dbReference type="PANTHER" id="PTHR16861">
    <property type="entry name" value="GLYCOPROTEIN 38"/>
    <property type="match status" value="1"/>
</dbReference>
<dbReference type="STRING" id="1531966.A0A0A1T465"/>
<feature type="transmembrane region" description="Helical" evidence="2">
    <location>
        <begin position="296"/>
        <end position="317"/>
    </location>
</feature>